<sequence>MSEATPSVVTMTATIAEIRPFDLHVADEVLDDLRTRLERTRLLDDSPRKPASGMSAAYLRELVDTWIDWDWRAREAWLNAHPQFIARIGDADVHFAHLRSGRADAPALLVMHGWPHTFALQLDFADRLPDFHVVVASLPGFAFSSPYADGPMSETRMAATMHALMTDVLGYERFVTYGEDVTANVSDLIAARYPEQVAGIVATHAHFPTGDEREALTDAAERAFFDDLGARQGPDGAYGHVQGTRPDTLAVGLNDSPAALLAWIAEKLVEWSDTPSGDPAAVERRISRERILTEAMIYWVTQSIGSSFRPYYDGADEPDPIPPTSVPAAVVIQRHEAEYPETLARRHYLDVRVFDRLDEGGHFAAGEVPDELAARVREFVNSLS</sequence>
<dbReference type="Pfam" id="PF06441">
    <property type="entry name" value="EHN"/>
    <property type="match status" value="1"/>
</dbReference>
<dbReference type="Proteomes" id="UP001500002">
    <property type="component" value="Unassembled WGS sequence"/>
</dbReference>
<dbReference type="EMBL" id="BAAANJ010000009">
    <property type="protein sequence ID" value="GAA1814262.1"/>
    <property type="molecule type" value="Genomic_DNA"/>
</dbReference>
<dbReference type="PANTHER" id="PTHR21661:SF35">
    <property type="entry name" value="EPOXIDE HYDROLASE"/>
    <property type="match status" value="1"/>
</dbReference>
<dbReference type="InterPro" id="IPR000639">
    <property type="entry name" value="Epox_hydrolase-like"/>
</dbReference>
<organism evidence="5 6">
    <name type="scientific">Agromyces neolithicus</name>
    <dbReference type="NCBI Taxonomy" id="269420"/>
    <lineage>
        <taxon>Bacteria</taxon>
        <taxon>Bacillati</taxon>
        <taxon>Actinomycetota</taxon>
        <taxon>Actinomycetes</taxon>
        <taxon>Micrococcales</taxon>
        <taxon>Microbacteriaceae</taxon>
        <taxon>Agromyces</taxon>
    </lineage>
</organism>
<accession>A0ABP4YF29</accession>
<evidence type="ECO:0000259" key="4">
    <source>
        <dbReference type="Pfam" id="PF06441"/>
    </source>
</evidence>
<dbReference type="PANTHER" id="PTHR21661">
    <property type="entry name" value="EPOXIDE HYDROLASE 1-RELATED"/>
    <property type="match status" value="1"/>
</dbReference>
<feature type="domain" description="Epoxide hydrolase N-terminal" evidence="4">
    <location>
        <begin position="18"/>
        <end position="118"/>
    </location>
</feature>
<evidence type="ECO:0000313" key="5">
    <source>
        <dbReference type="EMBL" id="GAA1814262.1"/>
    </source>
</evidence>
<dbReference type="PIRSF" id="PIRSF001112">
    <property type="entry name" value="Epoxide_hydrolase"/>
    <property type="match status" value="1"/>
</dbReference>
<evidence type="ECO:0000313" key="6">
    <source>
        <dbReference type="Proteomes" id="UP001500002"/>
    </source>
</evidence>
<dbReference type="Gene3D" id="3.40.50.1820">
    <property type="entry name" value="alpha/beta hydrolase"/>
    <property type="match status" value="1"/>
</dbReference>
<keyword evidence="3 5" id="KW-0378">Hydrolase</keyword>
<evidence type="ECO:0000256" key="1">
    <source>
        <dbReference type="ARBA" id="ARBA00010088"/>
    </source>
</evidence>
<name>A0ABP4YF29_9MICO</name>
<dbReference type="SUPFAM" id="SSF53474">
    <property type="entry name" value="alpha/beta-Hydrolases"/>
    <property type="match status" value="1"/>
</dbReference>
<comment type="caution">
    <text evidence="5">The sequence shown here is derived from an EMBL/GenBank/DDBJ whole genome shotgun (WGS) entry which is preliminary data.</text>
</comment>
<comment type="similarity">
    <text evidence="1">Belongs to the peptidase S33 family.</text>
</comment>
<dbReference type="InterPro" id="IPR010497">
    <property type="entry name" value="Epoxide_hydro_N"/>
</dbReference>
<reference evidence="6" key="1">
    <citation type="journal article" date="2019" name="Int. J. Syst. Evol. Microbiol.">
        <title>The Global Catalogue of Microorganisms (GCM) 10K type strain sequencing project: providing services to taxonomists for standard genome sequencing and annotation.</title>
        <authorList>
            <consortium name="The Broad Institute Genomics Platform"/>
            <consortium name="The Broad Institute Genome Sequencing Center for Infectious Disease"/>
            <person name="Wu L."/>
            <person name="Ma J."/>
        </authorList>
    </citation>
    <scope>NUCLEOTIDE SEQUENCE [LARGE SCALE GENOMIC DNA]</scope>
    <source>
        <strain evidence="6">JCM 14322</strain>
    </source>
</reference>
<keyword evidence="6" id="KW-1185">Reference proteome</keyword>
<evidence type="ECO:0000256" key="3">
    <source>
        <dbReference type="ARBA" id="ARBA00022801"/>
    </source>
</evidence>
<keyword evidence="2" id="KW-0058">Aromatic hydrocarbons catabolism</keyword>
<gene>
    <name evidence="5" type="ORF">GCM10009749_24610</name>
</gene>
<dbReference type="InterPro" id="IPR016292">
    <property type="entry name" value="Epoxide_hydrolase"/>
</dbReference>
<dbReference type="GO" id="GO:0016787">
    <property type="term" value="F:hydrolase activity"/>
    <property type="evidence" value="ECO:0007669"/>
    <property type="project" value="UniProtKB-KW"/>
</dbReference>
<dbReference type="PRINTS" id="PR00412">
    <property type="entry name" value="EPOXHYDRLASE"/>
</dbReference>
<dbReference type="InterPro" id="IPR029058">
    <property type="entry name" value="AB_hydrolase_fold"/>
</dbReference>
<evidence type="ECO:0000256" key="2">
    <source>
        <dbReference type="ARBA" id="ARBA00022797"/>
    </source>
</evidence>
<proteinExistence type="inferred from homology"/>
<protein>
    <submittedName>
        <fullName evidence="5">Epoxide hydrolase</fullName>
    </submittedName>
</protein>